<name>A0A8S5UK20_9CAUD</name>
<protein>
    <submittedName>
        <fullName evidence="1">Uncharacterized protein</fullName>
    </submittedName>
</protein>
<sequence length="40" mass="4779">MFTGNRSDRKSFFANNKYEGNLLYNRVIRCIYRGAQKTFV</sequence>
<reference evidence="1" key="1">
    <citation type="journal article" date="2021" name="Proc. Natl. Acad. Sci. U.S.A.">
        <title>A Catalog of Tens of Thousands of Viruses from Human Metagenomes Reveals Hidden Associations with Chronic Diseases.</title>
        <authorList>
            <person name="Tisza M.J."/>
            <person name="Buck C.B."/>
        </authorList>
    </citation>
    <scope>NUCLEOTIDE SEQUENCE</scope>
    <source>
        <strain evidence="1">CtTrm2</strain>
    </source>
</reference>
<evidence type="ECO:0000313" key="1">
    <source>
        <dbReference type="EMBL" id="DAF94837.1"/>
    </source>
</evidence>
<dbReference type="EMBL" id="BK016097">
    <property type="protein sequence ID" value="DAF94837.1"/>
    <property type="molecule type" value="Genomic_DNA"/>
</dbReference>
<accession>A0A8S5UK20</accession>
<organism evidence="1">
    <name type="scientific">Myoviridae sp. ctTrm2</name>
    <dbReference type="NCBI Taxonomy" id="2825114"/>
    <lineage>
        <taxon>Viruses</taxon>
        <taxon>Duplodnaviria</taxon>
        <taxon>Heunggongvirae</taxon>
        <taxon>Uroviricota</taxon>
        <taxon>Caudoviricetes</taxon>
    </lineage>
</organism>
<proteinExistence type="predicted"/>